<accession>A0A1G9XM28</accession>
<name>A0A1G9XM28_9SPHI</name>
<gene>
    <name evidence="2" type="ORF">SAMN05421813_13136</name>
</gene>
<keyword evidence="1" id="KW-1133">Transmembrane helix</keyword>
<dbReference type="EMBL" id="FNHH01000031">
    <property type="protein sequence ID" value="SDM97780.1"/>
    <property type="molecule type" value="Genomic_DNA"/>
</dbReference>
<reference evidence="3" key="1">
    <citation type="submission" date="2016-10" db="EMBL/GenBank/DDBJ databases">
        <authorList>
            <person name="Varghese N."/>
            <person name="Submissions S."/>
        </authorList>
    </citation>
    <scope>NUCLEOTIDE SEQUENCE [LARGE SCALE GENOMIC DNA]</scope>
    <source>
        <strain evidence="3">DSM 24536</strain>
    </source>
</reference>
<organism evidence="2 3">
    <name type="scientific">Daejeonella rubra</name>
    <dbReference type="NCBI Taxonomy" id="990371"/>
    <lineage>
        <taxon>Bacteria</taxon>
        <taxon>Pseudomonadati</taxon>
        <taxon>Bacteroidota</taxon>
        <taxon>Sphingobacteriia</taxon>
        <taxon>Sphingobacteriales</taxon>
        <taxon>Sphingobacteriaceae</taxon>
        <taxon>Daejeonella</taxon>
    </lineage>
</organism>
<dbReference type="RefSeq" id="WP_090706594.1">
    <property type="nucleotide sequence ID" value="NZ_FNHH01000031.1"/>
</dbReference>
<proteinExistence type="predicted"/>
<evidence type="ECO:0000313" key="2">
    <source>
        <dbReference type="EMBL" id="SDM97780.1"/>
    </source>
</evidence>
<keyword evidence="1" id="KW-0472">Membrane</keyword>
<keyword evidence="1" id="KW-0812">Transmembrane</keyword>
<protein>
    <submittedName>
        <fullName evidence="2">Uncharacterized protein</fullName>
    </submittedName>
</protein>
<dbReference type="AlphaFoldDB" id="A0A1G9XM28"/>
<evidence type="ECO:0000313" key="3">
    <source>
        <dbReference type="Proteomes" id="UP000199226"/>
    </source>
</evidence>
<sequence>MFLIKRKNKHEKDFNQDVLAMRIAKRIIRLQVFIANYLNSKAVHFSQDQKKGILISICAVFGGISLYIILKSIN</sequence>
<dbReference type="STRING" id="990371.SAMN05421813_13136"/>
<feature type="transmembrane region" description="Helical" evidence="1">
    <location>
        <begin position="52"/>
        <end position="70"/>
    </location>
</feature>
<evidence type="ECO:0000256" key="1">
    <source>
        <dbReference type="SAM" id="Phobius"/>
    </source>
</evidence>
<dbReference type="Proteomes" id="UP000199226">
    <property type="component" value="Unassembled WGS sequence"/>
</dbReference>
<keyword evidence="3" id="KW-1185">Reference proteome</keyword>